<evidence type="ECO:0000259" key="4">
    <source>
        <dbReference type="Pfam" id="PF26640"/>
    </source>
</evidence>
<name>A0A0D2CZA5_9EURO</name>
<dbReference type="RefSeq" id="XP_016256579.1">
    <property type="nucleotide sequence ID" value="XM_016413019.1"/>
</dbReference>
<feature type="domain" description="Fungal-type protein kinase" evidence="3">
    <location>
        <begin position="535"/>
        <end position="620"/>
    </location>
</feature>
<evidence type="ECO:0000313" key="6">
    <source>
        <dbReference type="Proteomes" id="UP000053342"/>
    </source>
</evidence>
<dbReference type="PANTHER" id="PTHR10622:SF10">
    <property type="entry name" value="HET DOMAIN-CONTAINING PROTEIN"/>
    <property type="match status" value="1"/>
</dbReference>
<gene>
    <name evidence="5" type="ORF">PV06_11360</name>
</gene>
<dbReference type="EMBL" id="KN847360">
    <property type="protein sequence ID" value="KIW36363.1"/>
    <property type="molecule type" value="Genomic_DNA"/>
</dbReference>
<evidence type="ECO:0000259" key="2">
    <source>
        <dbReference type="Pfam" id="PF06985"/>
    </source>
</evidence>
<dbReference type="InterPro" id="IPR010730">
    <property type="entry name" value="HET"/>
</dbReference>
<feature type="region of interest" description="Disordered" evidence="1">
    <location>
        <begin position="477"/>
        <end position="508"/>
    </location>
</feature>
<dbReference type="HOGENOM" id="CLU_424539_0_0_1"/>
<dbReference type="Proteomes" id="UP000053342">
    <property type="component" value="Unassembled WGS sequence"/>
</dbReference>
<dbReference type="AlphaFoldDB" id="A0A0D2CZA5"/>
<keyword evidence="6" id="KW-1185">Reference proteome</keyword>
<evidence type="ECO:0000256" key="1">
    <source>
        <dbReference type="SAM" id="MobiDB-lite"/>
    </source>
</evidence>
<dbReference type="InterPro" id="IPR058525">
    <property type="entry name" value="DUF8212"/>
</dbReference>
<dbReference type="Pfam" id="PF06985">
    <property type="entry name" value="HET"/>
    <property type="match status" value="1"/>
</dbReference>
<accession>A0A0D2CZA5</accession>
<dbReference type="VEuPathDB" id="FungiDB:PV06_11360"/>
<organism evidence="5 6">
    <name type="scientific">Exophiala oligosperma</name>
    <dbReference type="NCBI Taxonomy" id="215243"/>
    <lineage>
        <taxon>Eukaryota</taxon>
        <taxon>Fungi</taxon>
        <taxon>Dikarya</taxon>
        <taxon>Ascomycota</taxon>
        <taxon>Pezizomycotina</taxon>
        <taxon>Eurotiomycetes</taxon>
        <taxon>Chaetothyriomycetidae</taxon>
        <taxon>Chaetothyriales</taxon>
        <taxon>Herpotrichiellaceae</taxon>
        <taxon>Exophiala</taxon>
    </lineage>
</organism>
<dbReference type="STRING" id="215243.A0A0D2CZA5"/>
<reference evidence="5 6" key="1">
    <citation type="submission" date="2015-01" db="EMBL/GenBank/DDBJ databases">
        <title>The Genome Sequence of Exophiala oligosperma CBS72588.</title>
        <authorList>
            <consortium name="The Broad Institute Genomics Platform"/>
            <person name="Cuomo C."/>
            <person name="de Hoog S."/>
            <person name="Gorbushina A."/>
            <person name="Stielow B."/>
            <person name="Teixiera M."/>
            <person name="Abouelleil A."/>
            <person name="Chapman S.B."/>
            <person name="Priest M."/>
            <person name="Young S.K."/>
            <person name="Wortman J."/>
            <person name="Nusbaum C."/>
            <person name="Birren B."/>
        </authorList>
    </citation>
    <scope>NUCLEOTIDE SEQUENCE [LARGE SCALE GENOMIC DNA]</scope>
    <source>
        <strain evidence="5 6">CBS 72588</strain>
    </source>
</reference>
<proteinExistence type="predicted"/>
<feature type="domain" description="Heterokaryon incompatibility" evidence="2">
    <location>
        <begin position="79"/>
        <end position="134"/>
    </location>
</feature>
<sequence>MSSCQFRVVVLTDRAEYDSTSLADLVLSRLTVFSRGATCDAAARRLRHPVPYVGPDDAEVTFDDMEKKTEKSKAGYAKLRYCANQARKEGLDYCWVDTCCINKQSSAELSEAINSMYRWYRDAKACYIYLSDVEKANWKKNISKARWFTRGWTLQELLAPAKAIFYDRRWQRLGTKHTLTGVIASVTQIPATALRSTNLRGYSIAQKMSWAAERVTTRAEDSVYCLLGLFDVNMPLLYREGLRAFFRLQEEIIKYNNDHSIFAWSMNDMKFSSLLASSPAYFCKCQFISLEDSLNGRGPFAMTNHGLSIDLKVTPWMADTYLAYLDCADRTTQLDKESACLNRPRYRFSLTDSWLPPSTRMHARNPSSDCLSAILHPGQWGAVLVLEFSSEYGSLQQAALGFDFDFNPVCLLKDSWAGCEEPDFVRQEVVEADKVYRRADHRGLWILAGHRLSGLDVCLYENLLDMTGAIITLKRNASKTRPHERTHTKDIGRPRTGPLWPDAEQNAQPQKTHIVDSWALDSTSWDDCRCAGLITCDDGFGRLTLDADGNRTAAQLQLWCPPIPRQRAIICRGSTCYRTYTLWATTHDCVVECSLTPERRRSEADLLQLAQERSEQDIALEYSAKPRSHIRHGGGRQTSLTTFSM</sequence>
<dbReference type="PANTHER" id="PTHR10622">
    <property type="entry name" value="HET DOMAIN-CONTAINING PROTEIN"/>
    <property type="match status" value="1"/>
</dbReference>
<evidence type="ECO:0000313" key="5">
    <source>
        <dbReference type="EMBL" id="KIW36363.1"/>
    </source>
</evidence>
<dbReference type="OrthoDB" id="674604at2759"/>
<feature type="compositionally biased region" description="Basic and acidic residues" evidence="1">
    <location>
        <begin position="481"/>
        <end position="493"/>
    </location>
</feature>
<feature type="domain" description="DUF8212" evidence="4">
    <location>
        <begin position="243"/>
        <end position="271"/>
    </location>
</feature>
<dbReference type="Pfam" id="PF17667">
    <property type="entry name" value="Pkinase_fungal"/>
    <property type="match status" value="1"/>
</dbReference>
<dbReference type="Pfam" id="PF26640">
    <property type="entry name" value="DUF8212"/>
    <property type="match status" value="1"/>
</dbReference>
<dbReference type="GeneID" id="27363434"/>
<protein>
    <recommendedName>
        <fullName evidence="7">Heterokaryon incompatibility domain-containing protein</fullName>
    </recommendedName>
</protein>
<evidence type="ECO:0000259" key="3">
    <source>
        <dbReference type="Pfam" id="PF17667"/>
    </source>
</evidence>
<evidence type="ECO:0008006" key="7">
    <source>
        <dbReference type="Google" id="ProtNLM"/>
    </source>
</evidence>
<dbReference type="InterPro" id="IPR040976">
    <property type="entry name" value="Pkinase_fungal"/>
</dbReference>